<feature type="domain" description="Creatinase N-terminal" evidence="2">
    <location>
        <begin position="12"/>
        <end position="137"/>
    </location>
</feature>
<dbReference type="OrthoDB" id="9806388at2"/>
<dbReference type="Pfam" id="PF00557">
    <property type="entry name" value="Peptidase_M24"/>
    <property type="match status" value="1"/>
</dbReference>
<reference evidence="3 4" key="1">
    <citation type="journal article" date="2018" name="Genome Announc.">
        <title>Genome Sequence of Geothermobacter sp. HR-1 Iron Reducer from the Loihi Seamount.</title>
        <authorList>
            <person name="Smith H."/>
            <person name="Abuyen K."/>
            <person name="Tremblay J."/>
            <person name="Savalia P."/>
            <person name="Perez-Rodriguez I."/>
            <person name="Emerson D."/>
            <person name="Tully B."/>
            <person name="Amend J."/>
        </authorList>
    </citation>
    <scope>NUCLEOTIDE SEQUENCE [LARGE SCALE GENOMIC DNA]</scope>
    <source>
        <strain evidence="3 4">HR-1</strain>
    </source>
</reference>
<protein>
    <submittedName>
        <fullName evidence="3">Aminopeptidase P family protein</fullName>
    </submittedName>
</protein>
<gene>
    <name evidence="3" type="ORF">C2E25_07890</name>
</gene>
<dbReference type="Gene3D" id="3.90.230.10">
    <property type="entry name" value="Creatinase/methionine aminopeptidase superfamily"/>
    <property type="match status" value="1"/>
</dbReference>
<organism evidence="3 4">
    <name type="scientific">Geothermobacter hydrogeniphilus</name>
    <dbReference type="NCBI Taxonomy" id="1969733"/>
    <lineage>
        <taxon>Bacteria</taxon>
        <taxon>Pseudomonadati</taxon>
        <taxon>Thermodesulfobacteriota</taxon>
        <taxon>Desulfuromonadia</taxon>
        <taxon>Desulfuromonadales</taxon>
        <taxon>Geothermobacteraceae</taxon>
        <taxon>Geothermobacter</taxon>
    </lineage>
</organism>
<dbReference type="AlphaFoldDB" id="A0A2K2HAJ8"/>
<dbReference type="RefSeq" id="WP_103115215.1">
    <property type="nucleotide sequence ID" value="NZ_PPFX01000014.1"/>
</dbReference>
<dbReference type="Gene3D" id="3.40.350.10">
    <property type="entry name" value="Creatinase/prolidase N-terminal domain"/>
    <property type="match status" value="1"/>
</dbReference>
<keyword evidence="3" id="KW-0031">Aminopeptidase</keyword>
<dbReference type="Pfam" id="PF01321">
    <property type="entry name" value="Creatinase_N"/>
    <property type="match status" value="1"/>
</dbReference>
<dbReference type="InterPro" id="IPR000587">
    <property type="entry name" value="Creatinase_N"/>
</dbReference>
<feature type="domain" description="Peptidase M24" evidence="1">
    <location>
        <begin position="145"/>
        <end position="378"/>
    </location>
</feature>
<dbReference type="InterPro" id="IPR050659">
    <property type="entry name" value="Peptidase_M24B"/>
</dbReference>
<dbReference type="InterPro" id="IPR036005">
    <property type="entry name" value="Creatinase/aminopeptidase-like"/>
</dbReference>
<proteinExistence type="predicted"/>
<evidence type="ECO:0000259" key="2">
    <source>
        <dbReference type="Pfam" id="PF01321"/>
    </source>
</evidence>
<dbReference type="PANTHER" id="PTHR46112">
    <property type="entry name" value="AMINOPEPTIDASE"/>
    <property type="match status" value="1"/>
</dbReference>
<evidence type="ECO:0000313" key="4">
    <source>
        <dbReference type="Proteomes" id="UP000236340"/>
    </source>
</evidence>
<evidence type="ECO:0000313" key="3">
    <source>
        <dbReference type="EMBL" id="PNU20336.1"/>
    </source>
</evidence>
<dbReference type="InterPro" id="IPR000994">
    <property type="entry name" value="Pept_M24"/>
</dbReference>
<comment type="caution">
    <text evidence="3">The sequence shown here is derived from an EMBL/GenBank/DDBJ whole genome shotgun (WGS) entry which is preliminary data.</text>
</comment>
<evidence type="ECO:0000259" key="1">
    <source>
        <dbReference type="Pfam" id="PF00557"/>
    </source>
</evidence>
<dbReference type="SUPFAM" id="SSF53092">
    <property type="entry name" value="Creatinase/prolidase N-terminal domain"/>
    <property type="match status" value="1"/>
</dbReference>
<keyword evidence="3" id="KW-0645">Protease</keyword>
<dbReference type="InterPro" id="IPR029149">
    <property type="entry name" value="Creatin/AminoP/Spt16_N"/>
</dbReference>
<sequence length="396" mass="44037">MRITPATELTDRFQQLQELMLKESLDAVILAQNADLFYFTGATQQGLLYIPVDGEPLYLVRRDFGRARMESGLRHLVPLRSPRDLPGILADFGYAAPKRVGLEFDVLPVAFFRRLEKVLTGCDFRDATPLIRRVRAVKSDYEITIMKDAALIADKIHQRAAEVIREGITDLELAAELEFHARKEGHQGYIRMRGFNSEIFFGHAFSGPDSAVPTGSDTPLGGMGLNPSFAQGASYKKIRSQEPVLVDFVSCFDGYMVDQTRLFCIGGLDPKLEKGFADMLQIQQLLMEQARPGVAWGAIYDTCLQAARQLGYGDHFMGAGDARVTFIGHGVGVELDEYPFIARGFNDQLLEEKMTFAFEPKVVFPGLGAVGIENTFWVSGDGLKSLTYSDQSLRIL</sequence>
<keyword evidence="3" id="KW-0378">Hydrolase</keyword>
<dbReference type="SUPFAM" id="SSF55920">
    <property type="entry name" value="Creatinase/aminopeptidase"/>
    <property type="match status" value="1"/>
</dbReference>
<dbReference type="GO" id="GO:0004177">
    <property type="term" value="F:aminopeptidase activity"/>
    <property type="evidence" value="ECO:0007669"/>
    <property type="project" value="UniProtKB-KW"/>
</dbReference>
<dbReference type="Proteomes" id="UP000236340">
    <property type="component" value="Unassembled WGS sequence"/>
</dbReference>
<dbReference type="EMBL" id="PPFX01000014">
    <property type="protein sequence ID" value="PNU20336.1"/>
    <property type="molecule type" value="Genomic_DNA"/>
</dbReference>
<accession>A0A2K2HAJ8</accession>
<dbReference type="PANTHER" id="PTHR46112:SF2">
    <property type="entry name" value="XAA-PRO AMINOPEPTIDASE P-RELATED"/>
    <property type="match status" value="1"/>
</dbReference>
<name>A0A2K2HAJ8_9BACT</name>